<keyword evidence="11" id="KW-1185">Reference proteome</keyword>
<dbReference type="PRINTS" id="PR00758">
    <property type="entry name" value="ARSENICPUMP"/>
</dbReference>
<feature type="transmembrane region" description="Helical" evidence="8">
    <location>
        <begin position="400"/>
        <end position="418"/>
    </location>
</feature>
<gene>
    <name evidence="10" type="ORF">FTUN_7487</name>
</gene>
<evidence type="ECO:0000256" key="1">
    <source>
        <dbReference type="ARBA" id="ARBA00004651"/>
    </source>
</evidence>
<dbReference type="CDD" id="cd01117">
    <property type="entry name" value="YbiR_permease"/>
    <property type="match status" value="1"/>
</dbReference>
<evidence type="ECO:0000256" key="4">
    <source>
        <dbReference type="ARBA" id="ARBA00022475"/>
    </source>
</evidence>
<dbReference type="PANTHER" id="PTHR43302:SF5">
    <property type="entry name" value="TRANSPORTER ARSB-RELATED"/>
    <property type="match status" value="1"/>
</dbReference>
<dbReference type="PANTHER" id="PTHR43302">
    <property type="entry name" value="TRANSPORTER ARSB-RELATED"/>
    <property type="match status" value="1"/>
</dbReference>
<keyword evidence="7 8" id="KW-0472">Membrane</keyword>
<dbReference type="AlphaFoldDB" id="A0A6M5Z268"/>
<dbReference type="InterPro" id="IPR004680">
    <property type="entry name" value="Cit_transptr-like_dom"/>
</dbReference>
<organism evidence="10 11">
    <name type="scientific">Frigoriglobus tundricola</name>
    <dbReference type="NCBI Taxonomy" id="2774151"/>
    <lineage>
        <taxon>Bacteria</taxon>
        <taxon>Pseudomonadati</taxon>
        <taxon>Planctomycetota</taxon>
        <taxon>Planctomycetia</taxon>
        <taxon>Gemmatales</taxon>
        <taxon>Gemmataceae</taxon>
        <taxon>Frigoriglobus</taxon>
    </lineage>
</organism>
<sequence>MSGPTALWLTLFWFALTYLGLALGKLPWLRTDRAGVALVGAAGTLACGLLPFEEAVKAIDFATIGLLLGMMIVVAFLRRAGFFARLAGVALGRVKSPKGLLAVTMLLSGGLSAILVNDVVCLALTPLVLHLTRRLGLDPRPHLVGLAVASNLGSAATLTGNPQNMIIGGLSEISYLRFAAKLAPAALIGLVIGYAVTLIAYRSALAANNMNGGDKAETNGASDRVPDGWRHTTLLVKSLIVTVAAVGLFFAGQSMAIVALGAAAVLLLDRVNPAKVYAHIDWSLLLMFAGLFVVVKAFEVHVLAVSGIEGWAGRADPIWALSGLSAVLSNVVSNVPAVLLFKPVIAAMPEAARETAWLALAVSSTFAGNLTVLGSVANLIVVEQARKEGVKIGFWDYCRVGIPVTVITLLVGAAWLAFARY</sequence>
<accession>A0A6M5Z268</accession>
<reference evidence="11" key="1">
    <citation type="submission" date="2020-05" db="EMBL/GenBank/DDBJ databases">
        <title>Frigoriglobus tundricola gen. nov., sp. nov., a psychrotolerant cellulolytic planctomycete of the family Gemmataceae with two divergent copies of 16S rRNA gene.</title>
        <authorList>
            <person name="Kulichevskaya I.S."/>
            <person name="Ivanova A.A."/>
            <person name="Naumoff D.G."/>
            <person name="Beletsky A.V."/>
            <person name="Rijpstra W.I.C."/>
            <person name="Sinninghe Damste J.S."/>
            <person name="Mardanov A.V."/>
            <person name="Ravin N.V."/>
            <person name="Dedysh S.N."/>
        </authorList>
    </citation>
    <scope>NUCLEOTIDE SEQUENCE [LARGE SCALE GENOMIC DNA]</scope>
    <source>
        <strain evidence="11">PL17</strain>
    </source>
</reference>
<feature type="transmembrane region" description="Helical" evidence="8">
    <location>
        <begin position="280"/>
        <end position="298"/>
    </location>
</feature>
<dbReference type="Proteomes" id="UP000503447">
    <property type="component" value="Chromosome"/>
</dbReference>
<feature type="transmembrane region" description="Helical" evidence="8">
    <location>
        <begin position="35"/>
        <end position="52"/>
    </location>
</feature>
<dbReference type="RefSeq" id="WP_171474752.1">
    <property type="nucleotide sequence ID" value="NZ_CP053452.2"/>
</dbReference>
<evidence type="ECO:0000313" key="10">
    <source>
        <dbReference type="EMBL" id="QJW99864.1"/>
    </source>
</evidence>
<evidence type="ECO:0000256" key="5">
    <source>
        <dbReference type="ARBA" id="ARBA00022692"/>
    </source>
</evidence>
<keyword evidence="5 8" id="KW-0812">Transmembrane</keyword>
<feature type="transmembrane region" description="Helical" evidence="8">
    <location>
        <begin position="357"/>
        <end position="380"/>
    </location>
</feature>
<feature type="transmembrane region" description="Helical" evidence="8">
    <location>
        <begin position="318"/>
        <end position="345"/>
    </location>
</feature>
<feature type="transmembrane region" description="Helical" evidence="8">
    <location>
        <begin position="239"/>
        <end position="268"/>
    </location>
</feature>
<feature type="transmembrane region" description="Helical" evidence="8">
    <location>
        <begin position="58"/>
        <end position="78"/>
    </location>
</feature>
<dbReference type="EMBL" id="CP053452">
    <property type="protein sequence ID" value="QJW99864.1"/>
    <property type="molecule type" value="Genomic_DNA"/>
</dbReference>
<keyword evidence="3" id="KW-0813">Transport</keyword>
<feature type="transmembrane region" description="Helical" evidence="8">
    <location>
        <begin position="99"/>
        <end position="129"/>
    </location>
</feature>
<protein>
    <submittedName>
        <fullName evidence="10">Putative anion permease</fullName>
    </submittedName>
</protein>
<evidence type="ECO:0000259" key="9">
    <source>
        <dbReference type="Pfam" id="PF03600"/>
    </source>
</evidence>
<dbReference type="GO" id="GO:0015105">
    <property type="term" value="F:arsenite transmembrane transporter activity"/>
    <property type="evidence" value="ECO:0007669"/>
    <property type="project" value="InterPro"/>
</dbReference>
<dbReference type="GO" id="GO:0005886">
    <property type="term" value="C:plasma membrane"/>
    <property type="evidence" value="ECO:0007669"/>
    <property type="project" value="UniProtKB-SubCell"/>
</dbReference>
<evidence type="ECO:0000256" key="6">
    <source>
        <dbReference type="ARBA" id="ARBA00022989"/>
    </source>
</evidence>
<evidence type="ECO:0000313" key="11">
    <source>
        <dbReference type="Proteomes" id="UP000503447"/>
    </source>
</evidence>
<dbReference type="Pfam" id="PF03600">
    <property type="entry name" value="CitMHS"/>
    <property type="match status" value="1"/>
</dbReference>
<feature type="domain" description="Citrate transporter-like" evidence="9">
    <location>
        <begin position="31"/>
        <end position="365"/>
    </location>
</feature>
<evidence type="ECO:0000256" key="7">
    <source>
        <dbReference type="ARBA" id="ARBA00023136"/>
    </source>
</evidence>
<feature type="transmembrane region" description="Helical" evidence="8">
    <location>
        <begin position="182"/>
        <end position="201"/>
    </location>
</feature>
<name>A0A6M5Z268_9BACT</name>
<comment type="similarity">
    <text evidence="2">Belongs to the CitM (TC 2.A.11) transporter family.</text>
</comment>
<comment type="subcellular location">
    <subcellularLocation>
        <location evidence="1">Cell membrane</location>
        <topology evidence="1">Multi-pass membrane protein</topology>
    </subcellularLocation>
</comment>
<evidence type="ECO:0000256" key="2">
    <source>
        <dbReference type="ARBA" id="ARBA00009843"/>
    </source>
</evidence>
<keyword evidence="4" id="KW-1003">Cell membrane</keyword>
<evidence type="ECO:0000256" key="8">
    <source>
        <dbReference type="SAM" id="Phobius"/>
    </source>
</evidence>
<feature type="transmembrane region" description="Helical" evidence="8">
    <location>
        <begin position="6"/>
        <end position="23"/>
    </location>
</feature>
<evidence type="ECO:0000256" key="3">
    <source>
        <dbReference type="ARBA" id="ARBA00022448"/>
    </source>
</evidence>
<proteinExistence type="inferred from homology"/>
<dbReference type="KEGG" id="ftj:FTUN_7487"/>
<keyword evidence="6 8" id="KW-1133">Transmembrane helix</keyword>
<dbReference type="InterPro" id="IPR000802">
    <property type="entry name" value="Arsenical_pump_ArsB"/>
</dbReference>